<protein>
    <submittedName>
        <fullName evidence="2">Uncharacterized protein</fullName>
    </submittedName>
</protein>
<keyword evidence="1" id="KW-0472">Membrane</keyword>
<keyword evidence="1" id="KW-1133">Transmembrane helix</keyword>
<feature type="transmembrane region" description="Helical" evidence="1">
    <location>
        <begin position="49"/>
        <end position="73"/>
    </location>
</feature>
<accession>A0A225ASW2</accession>
<dbReference type="GeneID" id="31006060"/>
<keyword evidence="3" id="KW-1185">Reference proteome</keyword>
<dbReference type="RefSeq" id="XP_020118810.1">
    <property type="nucleotide sequence ID" value="XM_020268613.1"/>
</dbReference>
<name>A0A225ASW2_TALAT</name>
<reference evidence="2 3" key="1">
    <citation type="submission" date="2015-06" db="EMBL/GenBank/DDBJ databases">
        <title>Talaromyces atroroseus IBT 11181 draft genome.</title>
        <authorList>
            <person name="Rasmussen K.B."/>
            <person name="Rasmussen S."/>
            <person name="Petersen B."/>
            <person name="Sicheritz-Ponten T."/>
            <person name="Mortensen U.H."/>
            <person name="Thrane U."/>
        </authorList>
    </citation>
    <scope>NUCLEOTIDE SEQUENCE [LARGE SCALE GENOMIC DNA]</scope>
    <source>
        <strain evidence="2 3">IBT 11181</strain>
    </source>
</reference>
<proteinExistence type="predicted"/>
<dbReference type="EMBL" id="LFMY01000009">
    <property type="protein sequence ID" value="OKL58689.1"/>
    <property type="molecule type" value="Genomic_DNA"/>
</dbReference>
<evidence type="ECO:0000313" key="2">
    <source>
        <dbReference type="EMBL" id="OKL58689.1"/>
    </source>
</evidence>
<comment type="caution">
    <text evidence="2">The sequence shown here is derived from an EMBL/GenBank/DDBJ whole genome shotgun (WGS) entry which is preliminary data.</text>
</comment>
<evidence type="ECO:0000256" key="1">
    <source>
        <dbReference type="SAM" id="Phobius"/>
    </source>
</evidence>
<keyword evidence="1" id="KW-0812">Transmembrane</keyword>
<evidence type="ECO:0000313" key="3">
    <source>
        <dbReference type="Proteomes" id="UP000214365"/>
    </source>
</evidence>
<gene>
    <name evidence="2" type="ORF">UA08_06304</name>
</gene>
<dbReference type="Proteomes" id="UP000214365">
    <property type="component" value="Unassembled WGS sequence"/>
</dbReference>
<dbReference type="AlphaFoldDB" id="A0A225ASW2"/>
<sequence>MAEYASLRQADADFENSEPSIKDVSIDGHRSYASREYERWLYRNRQSPVTLGLLALLVILVSLNLILAAENYLEHRSDSIKKPLSYGPLLSWEVLHPGKEVGGFLL</sequence>
<organism evidence="2 3">
    <name type="scientific">Talaromyces atroroseus</name>
    <dbReference type="NCBI Taxonomy" id="1441469"/>
    <lineage>
        <taxon>Eukaryota</taxon>
        <taxon>Fungi</taxon>
        <taxon>Dikarya</taxon>
        <taxon>Ascomycota</taxon>
        <taxon>Pezizomycotina</taxon>
        <taxon>Eurotiomycetes</taxon>
        <taxon>Eurotiomycetidae</taxon>
        <taxon>Eurotiales</taxon>
        <taxon>Trichocomaceae</taxon>
        <taxon>Talaromyces</taxon>
        <taxon>Talaromyces sect. Trachyspermi</taxon>
    </lineage>
</organism>